<organism evidence="8 9">
    <name type="scientific">Effusibacillus lacus</name>
    <dbReference type="NCBI Taxonomy" id="1348429"/>
    <lineage>
        <taxon>Bacteria</taxon>
        <taxon>Bacillati</taxon>
        <taxon>Bacillota</taxon>
        <taxon>Bacilli</taxon>
        <taxon>Bacillales</taxon>
        <taxon>Alicyclobacillaceae</taxon>
        <taxon>Effusibacillus</taxon>
    </lineage>
</organism>
<dbReference type="NCBIfam" id="TIGR01951">
    <property type="entry name" value="nusB"/>
    <property type="match status" value="1"/>
</dbReference>
<dbReference type="InterPro" id="IPR035926">
    <property type="entry name" value="NusB-like_sf"/>
</dbReference>
<dbReference type="PANTHER" id="PTHR11078">
    <property type="entry name" value="N UTILIZATION SUBSTANCE PROTEIN B-RELATED"/>
    <property type="match status" value="1"/>
</dbReference>
<evidence type="ECO:0000256" key="2">
    <source>
        <dbReference type="ARBA" id="ARBA00022814"/>
    </source>
</evidence>
<keyword evidence="3 6" id="KW-0694">RNA-binding</keyword>
<dbReference type="Proteomes" id="UP000217785">
    <property type="component" value="Unassembled WGS sequence"/>
</dbReference>
<feature type="domain" description="NusB/RsmB/TIM44" evidence="7">
    <location>
        <begin position="5"/>
        <end position="127"/>
    </location>
</feature>
<dbReference type="EMBL" id="BDUF01000068">
    <property type="protein sequence ID" value="GAX90913.1"/>
    <property type="molecule type" value="Genomic_DNA"/>
</dbReference>
<evidence type="ECO:0000256" key="5">
    <source>
        <dbReference type="ARBA" id="ARBA00023163"/>
    </source>
</evidence>
<dbReference type="SUPFAM" id="SSF48013">
    <property type="entry name" value="NusB-like"/>
    <property type="match status" value="1"/>
</dbReference>
<evidence type="ECO:0000313" key="8">
    <source>
        <dbReference type="EMBL" id="GAX90913.1"/>
    </source>
</evidence>
<dbReference type="GO" id="GO:0031564">
    <property type="term" value="P:transcription antitermination"/>
    <property type="evidence" value="ECO:0007669"/>
    <property type="project" value="UniProtKB-KW"/>
</dbReference>
<comment type="caution">
    <text evidence="8">The sequence shown here is derived from an EMBL/GenBank/DDBJ whole genome shotgun (WGS) entry which is preliminary data.</text>
</comment>
<gene>
    <name evidence="6" type="primary">nusB</name>
    <name evidence="8" type="ORF">EFBL_2555</name>
</gene>
<dbReference type="GO" id="GO:0005829">
    <property type="term" value="C:cytosol"/>
    <property type="evidence" value="ECO:0007669"/>
    <property type="project" value="TreeGrafter"/>
</dbReference>
<accession>A0A292YQ76</accession>
<reference evidence="9" key="1">
    <citation type="submission" date="2017-07" db="EMBL/GenBank/DDBJ databases">
        <title>Draft genome sequence of Effusibacillus lacus strain skLN1.</title>
        <authorList>
            <person name="Watanabe M."/>
            <person name="Kojima H."/>
            <person name="Fukui M."/>
        </authorList>
    </citation>
    <scope>NUCLEOTIDE SEQUENCE [LARGE SCALE GENOMIC DNA]</scope>
    <source>
        <strain evidence="9">skLN1</strain>
    </source>
</reference>
<dbReference type="Gene3D" id="1.10.940.10">
    <property type="entry name" value="NusB-like"/>
    <property type="match status" value="1"/>
</dbReference>
<comment type="similarity">
    <text evidence="1 6">Belongs to the NusB family.</text>
</comment>
<dbReference type="GO" id="GO:0006353">
    <property type="term" value="P:DNA-templated transcription termination"/>
    <property type="evidence" value="ECO:0007669"/>
    <property type="project" value="UniProtKB-UniRule"/>
</dbReference>
<dbReference type="InterPro" id="IPR006027">
    <property type="entry name" value="NusB_RsmB_TIM44"/>
</dbReference>
<dbReference type="Pfam" id="PF01029">
    <property type="entry name" value="NusB"/>
    <property type="match status" value="1"/>
</dbReference>
<keyword evidence="4 6" id="KW-0805">Transcription regulation</keyword>
<comment type="function">
    <text evidence="6">Involved in transcription antitermination. Required for transcription of ribosomal RNA (rRNA) genes. Binds specifically to the boxA antiterminator sequence of the ribosomal RNA (rrn) operons.</text>
</comment>
<protein>
    <recommendedName>
        <fullName evidence="6">Transcription antitermination protein NusB</fullName>
    </recommendedName>
    <alternativeName>
        <fullName evidence="6">Antitermination factor NusB</fullName>
    </alternativeName>
</protein>
<name>A0A292YQ76_9BACL</name>
<evidence type="ECO:0000256" key="6">
    <source>
        <dbReference type="HAMAP-Rule" id="MF_00073"/>
    </source>
</evidence>
<keyword evidence="5 6" id="KW-0804">Transcription</keyword>
<dbReference type="PANTHER" id="PTHR11078:SF3">
    <property type="entry name" value="ANTITERMINATION NUSB DOMAIN-CONTAINING PROTEIN"/>
    <property type="match status" value="1"/>
</dbReference>
<evidence type="ECO:0000256" key="3">
    <source>
        <dbReference type="ARBA" id="ARBA00022884"/>
    </source>
</evidence>
<dbReference type="HAMAP" id="MF_00073">
    <property type="entry name" value="NusB"/>
    <property type="match status" value="1"/>
</dbReference>
<proteinExistence type="inferred from homology"/>
<dbReference type="AlphaFoldDB" id="A0A292YQ76"/>
<evidence type="ECO:0000256" key="1">
    <source>
        <dbReference type="ARBA" id="ARBA00005952"/>
    </source>
</evidence>
<evidence type="ECO:0000313" key="9">
    <source>
        <dbReference type="Proteomes" id="UP000217785"/>
    </source>
</evidence>
<evidence type="ECO:0000256" key="4">
    <source>
        <dbReference type="ARBA" id="ARBA00023015"/>
    </source>
</evidence>
<keyword evidence="9" id="KW-1185">Reference proteome</keyword>
<sequence>MSRRQLRESVLQSLFQIHMGEVPVPQAISHVLEEAGSDIDRGSLEKFVSGTYDNLPQIDSLIRQYSIGWELDRMPSVDLTILRMAVYEMIYEQDTPAKVVINEAIELAKAFSTADSGKFVNGVLGKMLPDLDRLRSSVQNDSGN</sequence>
<dbReference type="CDD" id="cd00619">
    <property type="entry name" value="Terminator_NusB"/>
    <property type="match status" value="1"/>
</dbReference>
<dbReference type="OrthoDB" id="9811381at2"/>
<dbReference type="RefSeq" id="WP_096182637.1">
    <property type="nucleotide sequence ID" value="NZ_BDUF01000068.1"/>
</dbReference>
<evidence type="ECO:0000259" key="7">
    <source>
        <dbReference type="Pfam" id="PF01029"/>
    </source>
</evidence>
<keyword evidence="2 6" id="KW-0889">Transcription antitermination</keyword>
<dbReference type="InterPro" id="IPR011605">
    <property type="entry name" value="NusB_fam"/>
</dbReference>
<dbReference type="GO" id="GO:0003723">
    <property type="term" value="F:RNA binding"/>
    <property type="evidence" value="ECO:0007669"/>
    <property type="project" value="UniProtKB-UniRule"/>
</dbReference>